<gene>
    <name evidence="1" type="ORF">C4A13_04564</name>
</gene>
<sequence>MNKSTLKIILFLLLGASLIKYIFNDVEWGSFTDWISASSTAFTAWVAYKAFKAAPHWLQTKNNEAGFNHVTAVMAEYDQQVLKIQELHFDIITVRSSESKFENLSSQISKQIYETFELSSKLSSCARWKITYPKELKESFYRLTEYYNEAFGIIVFRSVVSDDRPELMISSLNDLKDKIILDSKSLKMNIEEIFTFPK</sequence>
<name>A0A370V9Z9_9ESCH</name>
<protein>
    <submittedName>
        <fullName evidence="1">Uncharacterized protein</fullName>
    </submittedName>
</protein>
<organism evidence="1 2">
    <name type="scientific">Escherichia marmotae</name>
    <dbReference type="NCBI Taxonomy" id="1499973"/>
    <lineage>
        <taxon>Bacteria</taxon>
        <taxon>Pseudomonadati</taxon>
        <taxon>Pseudomonadota</taxon>
        <taxon>Gammaproteobacteria</taxon>
        <taxon>Enterobacterales</taxon>
        <taxon>Enterobacteriaceae</taxon>
        <taxon>Escherichia</taxon>
    </lineage>
</organism>
<dbReference type="EMBL" id="QONO01000061">
    <property type="protein sequence ID" value="RDR28184.1"/>
    <property type="molecule type" value="Genomic_DNA"/>
</dbReference>
<dbReference type="Proteomes" id="UP000254454">
    <property type="component" value="Unassembled WGS sequence"/>
</dbReference>
<dbReference type="AlphaFoldDB" id="A0A370V9Z9"/>
<accession>A0A370V9Z9</accession>
<reference evidence="1 2" key="1">
    <citation type="submission" date="2018-06" db="EMBL/GenBank/DDBJ databases">
        <title>Recombination Drives Gene Content and Phenotype Evolution in Wild Type E. coli Strains.</title>
        <authorList>
            <person name="Field C.M."/>
            <person name="Silander O.K."/>
            <person name="Van Nimwegen E."/>
        </authorList>
    </citation>
    <scope>NUCLEOTIDE SEQUENCE [LARGE SCALE GENOMIC DNA]</scope>
    <source>
        <strain evidence="1 2">SC344</strain>
    </source>
</reference>
<evidence type="ECO:0000313" key="2">
    <source>
        <dbReference type="Proteomes" id="UP000254454"/>
    </source>
</evidence>
<comment type="caution">
    <text evidence="1">The sequence shown here is derived from an EMBL/GenBank/DDBJ whole genome shotgun (WGS) entry which is preliminary data.</text>
</comment>
<evidence type="ECO:0000313" key="1">
    <source>
        <dbReference type="EMBL" id="RDR28184.1"/>
    </source>
</evidence>
<proteinExistence type="predicted"/>
<dbReference type="RefSeq" id="WP_069917379.1">
    <property type="nucleotide sequence ID" value="NZ_QONN01000073.1"/>
</dbReference>